<feature type="domain" description="RagB/SusD" evidence="6">
    <location>
        <begin position="298"/>
        <end position="513"/>
    </location>
</feature>
<keyword evidence="5" id="KW-0998">Cell outer membrane</keyword>
<evidence type="ECO:0000256" key="3">
    <source>
        <dbReference type="ARBA" id="ARBA00022729"/>
    </source>
</evidence>
<dbReference type="EMBL" id="JAUJEB010000001">
    <property type="protein sequence ID" value="MDN5210735.1"/>
    <property type="molecule type" value="Genomic_DNA"/>
</dbReference>
<comment type="subcellular location">
    <subcellularLocation>
        <location evidence="1">Cell outer membrane</location>
    </subcellularLocation>
</comment>
<feature type="domain" description="SusD-like N-terminal" evidence="7">
    <location>
        <begin position="103"/>
        <end position="228"/>
    </location>
</feature>
<organism evidence="8 9">
    <name type="scientific">Agaribacillus aureus</name>
    <dbReference type="NCBI Taxonomy" id="3051825"/>
    <lineage>
        <taxon>Bacteria</taxon>
        <taxon>Pseudomonadati</taxon>
        <taxon>Bacteroidota</taxon>
        <taxon>Cytophagia</taxon>
        <taxon>Cytophagales</taxon>
        <taxon>Splendidivirgaceae</taxon>
        <taxon>Agaribacillus</taxon>
    </lineage>
</organism>
<dbReference type="PROSITE" id="PS51257">
    <property type="entry name" value="PROKAR_LIPOPROTEIN"/>
    <property type="match status" value="1"/>
</dbReference>
<keyword evidence="3" id="KW-0732">Signal</keyword>
<dbReference type="RefSeq" id="WP_346756076.1">
    <property type="nucleotide sequence ID" value="NZ_JAUJEB010000001.1"/>
</dbReference>
<evidence type="ECO:0000256" key="2">
    <source>
        <dbReference type="ARBA" id="ARBA00006275"/>
    </source>
</evidence>
<sequence>MKTSLKFLSINRSLATFGLMIMFISCKPELDLTNPNALNSSIFWSTAEEAESGLIAVYATLPTVHSFGRMGTGIMLIHRGDDVDPFELEAVNGPGTFAAGPTNPRMNEFWSEINKTVSTANQVLARVPDIDMDATRKAQILGEARFLRGFAHFYIFHTWGPHVPLHKEEIVNVEDLQLPAASAEEFYASMEEDFRTAQNSGLPMKWDATNVGRTSQGAATAMLGKVLLYQKKWSEATAEFAKILDSEFTLNGVAYEDNFNEAGVNNAESVFEIQYDGNINGGWGGSGGNVWRGQAWENDIAPAAGGIYTSQASVDVNRWVLDLFMEQTTNAGLEDPRARATMVWDYPGAMVYQDPFTLNFASDDIVVRKYLNFEHTRADDGGWPASLANWRVIRYADVLLMYAEAMNEANGGSPEAISRLNEVRQRVDMPNYGPMDQTSLRQAIRDERVRELSIEGHRWFDLLRWEIADEIFTNFPERRANSVTAFVPGKHEYLPVPQVDVDNNPNLDQNPAYQ</sequence>
<dbReference type="Proteomes" id="UP001172083">
    <property type="component" value="Unassembled WGS sequence"/>
</dbReference>
<dbReference type="InterPro" id="IPR033985">
    <property type="entry name" value="SusD-like_N"/>
</dbReference>
<gene>
    <name evidence="8" type="ORF">QQ020_01710</name>
</gene>
<evidence type="ECO:0000256" key="4">
    <source>
        <dbReference type="ARBA" id="ARBA00023136"/>
    </source>
</evidence>
<evidence type="ECO:0000259" key="7">
    <source>
        <dbReference type="Pfam" id="PF14322"/>
    </source>
</evidence>
<dbReference type="Pfam" id="PF14322">
    <property type="entry name" value="SusD-like_3"/>
    <property type="match status" value="1"/>
</dbReference>
<proteinExistence type="inferred from homology"/>
<dbReference type="CDD" id="cd08977">
    <property type="entry name" value="SusD"/>
    <property type="match status" value="1"/>
</dbReference>
<dbReference type="SUPFAM" id="SSF48452">
    <property type="entry name" value="TPR-like"/>
    <property type="match status" value="1"/>
</dbReference>
<evidence type="ECO:0000313" key="9">
    <source>
        <dbReference type="Proteomes" id="UP001172083"/>
    </source>
</evidence>
<name>A0ABT8KZ67_9BACT</name>
<evidence type="ECO:0000256" key="5">
    <source>
        <dbReference type="ARBA" id="ARBA00023237"/>
    </source>
</evidence>
<evidence type="ECO:0000256" key="1">
    <source>
        <dbReference type="ARBA" id="ARBA00004442"/>
    </source>
</evidence>
<evidence type="ECO:0000313" key="8">
    <source>
        <dbReference type="EMBL" id="MDN5210735.1"/>
    </source>
</evidence>
<dbReference type="Gene3D" id="1.25.40.390">
    <property type="match status" value="1"/>
</dbReference>
<protein>
    <submittedName>
        <fullName evidence="8">RagB/SusD family nutrient uptake outer membrane protein</fullName>
    </submittedName>
</protein>
<reference evidence="8" key="1">
    <citation type="submission" date="2023-06" db="EMBL/GenBank/DDBJ databases">
        <title>Genomic of Agaribacillus aureum.</title>
        <authorList>
            <person name="Wang G."/>
        </authorList>
    </citation>
    <scope>NUCLEOTIDE SEQUENCE</scope>
    <source>
        <strain evidence="8">BMA12</strain>
    </source>
</reference>
<keyword evidence="4" id="KW-0472">Membrane</keyword>
<dbReference type="InterPro" id="IPR011990">
    <property type="entry name" value="TPR-like_helical_dom_sf"/>
</dbReference>
<keyword evidence="9" id="KW-1185">Reference proteome</keyword>
<comment type="caution">
    <text evidence="8">The sequence shown here is derived from an EMBL/GenBank/DDBJ whole genome shotgun (WGS) entry which is preliminary data.</text>
</comment>
<accession>A0ABT8KZ67</accession>
<evidence type="ECO:0000259" key="6">
    <source>
        <dbReference type="Pfam" id="PF07980"/>
    </source>
</evidence>
<dbReference type="InterPro" id="IPR012944">
    <property type="entry name" value="SusD_RagB_dom"/>
</dbReference>
<comment type="similarity">
    <text evidence="2">Belongs to the SusD family.</text>
</comment>
<dbReference type="Pfam" id="PF07980">
    <property type="entry name" value="SusD_RagB"/>
    <property type="match status" value="1"/>
</dbReference>